<accession>A0ABN0IXQ5</accession>
<dbReference type="Proteomes" id="UP000012099">
    <property type="component" value="Unassembled WGS sequence"/>
</dbReference>
<dbReference type="EMBL" id="AHMH02000129">
    <property type="protein sequence ID" value="EMM99143.1"/>
    <property type="molecule type" value="Genomic_DNA"/>
</dbReference>
<protein>
    <submittedName>
        <fullName evidence="2">Uncharacterized protein</fullName>
    </submittedName>
</protein>
<name>A0ABN0IXQ5_9LEPT</name>
<evidence type="ECO:0000256" key="1">
    <source>
        <dbReference type="SAM" id="MobiDB-lite"/>
    </source>
</evidence>
<feature type="compositionally biased region" description="Polar residues" evidence="1">
    <location>
        <begin position="35"/>
        <end position="44"/>
    </location>
</feature>
<keyword evidence="3" id="KW-1185">Reference proteome</keyword>
<organism evidence="2 3">
    <name type="scientific">Leptospira noguchii str. 2007001578</name>
    <dbReference type="NCBI Taxonomy" id="1049974"/>
    <lineage>
        <taxon>Bacteria</taxon>
        <taxon>Pseudomonadati</taxon>
        <taxon>Spirochaetota</taxon>
        <taxon>Spirochaetia</taxon>
        <taxon>Leptospirales</taxon>
        <taxon>Leptospiraceae</taxon>
        <taxon>Leptospira</taxon>
    </lineage>
</organism>
<comment type="caution">
    <text evidence="2">The sequence shown here is derived from an EMBL/GenBank/DDBJ whole genome shotgun (WGS) entry which is preliminary data.</text>
</comment>
<evidence type="ECO:0000313" key="2">
    <source>
        <dbReference type="EMBL" id="EMM99143.1"/>
    </source>
</evidence>
<gene>
    <name evidence="2" type="ORF">LEP1GSC035_3819</name>
</gene>
<proteinExistence type="predicted"/>
<reference evidence="2 3" key="1">
    <citation type="submission" date="2013-01" db="EMBL/GenBank/DDBJ databases">
        <authorList>
            <person name="Harkins D.M."/>
            <person name="Durkin A.S."/>
            <person name="Brinkac L.M."/>
            <person name="Haft D.H."/>
            <person name="Selengut J.D."/>
            <person name="Sanka R."/>
            <person name="DePew J."/>
            <person name="Purushe J."/>
            <person name="Whelen A.C."/>
            <person name="Vinetz J.M."/>
            <person name="Sutton G.G."/>
            <person name="Nierman W.C."/>
            <person name="Fouts D.E."/>
        </authorList>
    </citation>
    <scope>NUCLEOTIDE SEQUENCE [LARGE SCALE GENOMIC DNA]</scope>
    <source>
        <strain evidence="2 3">2007001578</strain>
    </source>
</reference>
<sequence length="54" mass="6122">MRIHYLISDKSKPTEFNPVEKQLILQPNLYQSSPISSGFSQNNKPKGPFQICAT</sequence>
<evidence type="ECO:0000313" key="3">
    <source>
        <dbReference type="Proteomes" id="UP000012099"/>
    </source>
</evidence>
<feature type="region of interest" description="Disordered" evidence="1">
    <location>
        <begin position="35"/>
        <end position="54"/>
    </location>
</feature>